<evidence type="ECO:0000256" key="11">
    <source>
        <dbReference type="ARBA" id="ARBA00071730"/>
    </source>
</evidence>
<dbReference type="Gene3D" id="3.30.160.60">
    <property type="entry name" value="Classic Zinc Finger"/>
    <property type="match status" value="3"/>
</dbReference>
<evidence type="ECO:0000256" key="4">
    <source>
        <dbReference type="ARBA" id="ARBA00022737"/>
    </source>
</evidence>
<accession>A0A7R9LAI1</accession>
<dbReference type="GO" id="GO:0030154">
    <property type="term" value="P:cell differentiation"/>
    <property type="evidence" value="ECO:0007669"/>
    <property type="project" value="UniProtKB-KW"/>
</dbReference>
<dbReference type="PROSITE" id="PS00028">
    <property type="entry name" value="ZINC_FINGER_C2H2_1"/>
    <property type="match status" value="3"/>
</dbReference>
<keyword evidence="3" id="KW-0479">Metal-binding</keyword>
<comment type="subcellular location">
    <subcellularLocation>
        <location evidence="1">Nucleus</location>
    </subcellularLocation>
</comment>
<dbReference type="SMART" id="SM00355">
    <property type="entry name" value="ZnF_C2H2"/>
    <property type="match status" value="7"/>
</dbReference>
<evidence type="ECO:0000256" key="6">
    <source>
        <dbReference type="ARBA" id="ARBA00022782"/>
    </source>
</evidence>
<evidence type="ECO:0000256" key="9">
    <source>
        <dbReference type="ARBA" id="ARBA00060356"/>
    </source>
</evidence>
<keyword evidence="7" id="KW-0862">Zinc</keyword>
<dbReference type="EMBL" id="CAJPVJ010000042">
    <property type="protein sequence ID" value="CAG2159386.1"/>
    <property type="molecule type" value="Genomic_DNA"/>
</dbReference>
<protein>
    <recommendedName>
        <fullName evidence="11">MOG interacting and ectopic P-granules protein 1</fullName>
    </recommendedName>
    <alternativeName>
        <fullName evidence="12">Nuclear zinc finger protein</fullName>
    </alternativeName>
</protein>
<evidence type="ECO:0000259" key="15">
    <source>
        <dbReference type="PROSITE" id="PS50157"/>
    </source>
</evidence>
<feature type="region of interest" description="Disordered" evidence="14">
    <location>
        <begin position="1"/>
        <end position="152"/>
    </location>
</feature>
<dbReference type="PANTHER" id="PTHR24403:SF110">
    <property type="entry name" value="C2H2-TYPE DOMAIN-CONTAINING PROTEIN-RELATED"/>
    <property type="match status" value="1"/>
</dbReference>
<dbReference type="GO" id="GO:0045944">
    <property type="term" value="P:positive regulation of transcription by RNA polymerase II"/>
    <property type="evidence" value="ECO:0007669"/>
    <property type="project" value="TreeGrafter"/>
</dbReference>
<dbReference type="PROSITE" id="PS50157">
    <property type="entry name" value="ZINC_FINGER_C2H2_2"/>
    <property type="match status" value="1"/>
</dbReference>
<keyword evidence="4" id="KW-0677">Repeat</keyword>
<feature type="domain" description="C2H2-type" evidence="15">
    <location>
        <begin position="725"/>
        <end position="753"/>
    </location>
</feature>
<dbReference type="InterPro" id="IPR050688">
    <property type="entry name" value="Zinc_finger/UBP_domain"/>
</dbReference>
<evidence type="ECO:0000256" key="10">
    <source>
        <dbReference type="ARBA" id="ARBA00061755"/>
    </source>
</evidence>
<gene>
    <name evidence="16" type="ORF">ONB1V03_LOCUS562</name>
</gene>
<organism evidence="16">
    <name type="scientific">Oppiella nova</name>
    <dbReference type="NCBI Taxonomy" id="334625"/>
    <lineage>
        <taxon>Eukaryota</taxon>
        <taxon>Metazoa</taxon>
        <taxon>Ecdysozoa</taxon>
        <taxon>Arthropoda</taxon>
        <taxon>Chelicerata</taxon>
        <taxon>Arachnida</taxon>
        <taxon>Acari</taxon>
        <taxon>Acariformes</taxon>
        <taxon>Sarcoptiformes</taxon>
        <taxon>Oribatida</taxon>
        <taxon>Brachypylina</taxon>
        <taxon>Oppioidea</taxon>
        <taxon>Oppiidae</taxon>
        <taxon>Oppiella</taxon>
    </lineage>
</organism>
<dbReference type="Proteomes" id="UP000728032">
    <property type="component" value="Unassembled WGS sequence"/>
</dbReference>
<comment type="subunit">
    <text evidence="10">Interacts with hda-1, let-418, lin-1, mog-1, mog-4, mog-5, mog-6, pie-1 and unc-98.</text>
</comment>
<evidence type="ECO:0000313" key="17">
    <source>
        <dbReference type="Proteomes" id="UP000728032"/>
    </source>
</evidence>
<dbReference type="AlphaFoldDB" id="A0A7R9LAI1"/>
<name>A0A7R9LAI1_9ACAR</name>
<dbReference type="EMBL" id="OC914867">
    <property type="protein sequence ID" value="CAD7637014.1"/>
    <property type="molecule type" value="Genomic_DNA"/>
</dbReference>
<feature type="compositionally biased region" description="Basic and acidic residues" evidence="14">
    <location>
        <begin position="30"/>
        <end position="40"/>
    </location>
</feature>
<evidence type="ECO:0000256" key="13">
    <source>
        <dbReference type="PROSITE-ProRule" id="PRU00042"/>
    </source>
</evidence>
<keyword evidence="8" id="KW-0539">Nucleus</keyword>
<keyword evidence="2" id="KW-0217">Developmental protein</keyword>
<sequence length="804" mass="89377">MSDVVLDVIDLDESPPPQDSLQDNGEDVDAVMRDETNGELKDDELNDEDLNNQENQDSIEDLDDVEEDVLEEDDDIIISDDDEDDDNSQSTANSVSNKVTDNGLSAGSLNSLEATPNDSMDSSSVVSTPKETPKPTAEEPTKTTSSEQNGDDIEVISVTESSDPTSDAKTQHLLDIAPDMSDEETGFPEYMKKVVAIGKRIAINKKTWNNIDVDVNDSILDCPSQVVPLMIQKPNTFPEKLKEVQNETQTKSEANASGVSQNAKNMLTIADFYTSSVGKLLVGLGLSRAKQWYHKDAISKVKKQIRREGEVEDLVDELKTQQEYYAECRAANSSYTFPTDKCDHCDFRTESKLVLRGHMAFPHLTSRREYKCNYCEYMTRDPKQIVLHTQALHEAKCLIEIPPQLYECPVCPYESGVKSKAATHITKCLKFFNAEKLLNLTDAYDFPTITPKPITQEDIKIYEATLQALRFAALNPQTKVPHIPGLPTGLQHQMLQIQQQQLGVRGVGRPPKQMLPMNQKGRLIAPSMGNPYGNKNVSPQLYQMLSTVGGHTQLVPIQNRNNLQQMNKIAAAGGNVMKMSNSNSNKPNILAKNNSSPQMRPNNDNTGGKSGTFVICEICDGYIKDLEQLRTHMQWIHKVKIHPKMLASRPPLNCQKCQWRFFTDQGLERHLLGAHGLVTSNMQDMVNQNQDGGRCTICGRVFANKLVAHMNQMHKISLKPAHLSYKCTVCSATFNLYRLFENHVYMVHSGSVKRNAEDGSGGPAKKKPALEMTANNGEKKSAVNHSIVSGNKVVLSSAVHKTTQ</sequence>
<dbReference type="PANTHER" id="PTHR24403">
    <property type="entry name" value="ZINC FINGER PROTEIN"/>
    <property type="match status" value="1"/>
</dbReference>
<evidence type="ECO:0000256" key="12">
    <source>
        <dbReference type="ARBA" id="ARBA00080128"/>
    </source>
</evidence>
<dbReference type="OrthoDB" id="6110130at2759"/>
<feature type="compositionally biased region" description="Basic and acidic residues" evidence="14">
    <location>
        <begin position="131"/>
        <end position="141"/>
    </location>
</feature>
<dbReference type="GO" id="GO:0005634">
    <property type="term" value="C:nucleus"/>
    <property type="evidence" value="ECO:0007669"/>
    <property type="project" value="UniProtKB-SubCell"/>
</dbReference>
<comment type="function">
    <text evidence="9">Has a broad role in development, specifically in the genetic pathway SynMuvB that negatively regulates specification of the vulval cell fate. Required for fem-3 3'-UTR-mediated repression in the regulation of the sperm/oocyte switch. Acts by regulating the translation of fem-3 mRNA, by binding to its 3'-UTR.</text>
</comment>
<feature type="compositionally biased region" description="Acidic residues" evidence="14">
    <location>
        <begin position="41"/>
        <end position="87"/>
    </location>
</feature>
<evidence type="ECO:0000256" key="2">
    <source>
        <dbReference type="ARBA" id="ARBA00022473"/>
    </source>
</evidence>
<evidence type="ECO:0000256" key="1">
    <source>
        <dbReference type="ARBA" id="ARBA00004123"/>
    </source>
</evidence>
<evidence type="ECO:0000256" key="5">
    <source>
        <dbReference type="ARBA" id="ARBA00022771"/>
    </source>
</evidence>
<feature type="compositionally biased region" description="Polar residues" evidence="14">
    <location>
        <begin position="88"/>
        <end position="126"/>
    </location>
</feature>
<proteinExistence type="predicted"/>
<evidence type="ECO:0000256" key="8">
    <source>
        <dbReference type="ARBA" id="ARBA00023242"/>
    </source>
</evidence>
<keyword evidence="17" id="KW-1185">Reference proteome</keyword>
<evidence type="ECO:0000256" key="3">
    <source>
        <dbReference type="ARBA" id="ARBA00022723"/>
    </source>
</evidence>
<reference evidence="16" key="1">
    <citation type="submission" date="2020-11" db="EMBL/GenBank/DDBJ databases">
        <authorList>
            <person name="Tran Van P."/>
        </authorList>
    </citation>
    <scope>NUCLEOTIDE SEQUENCE</scope>
</reference>
<evidence type="ECO:0000256" key="7">
    <source>
        <dbReference type="ARBA" id="ARBA00022833"/>
    </source>
</evidence>
<evidence type="ECO:0000256" key="14">
    <source>
        <dbReference type="SAM" id="MobiDB-lite"/>
    </source>
</evidence>
<keyword evidence="5 13" id="KW-0863">Zinc-finger</keyword>
<evidence type="ECO:0000313" key="16">
    <source>
        <dbReference type="EMBL" id="CAD7637014.1"/>
    </source>
</evidence>
<dbReference type="FunFam" id="3.30.160.60:FF:001612">
    <property type="entry name" value="MEP-1, isoform A"/>
    <property type="match status" value="1"/>
</dbReference>
<keyword evidence="6" id="KW-0221">Differentiation</keyword>
<dbReference type="GO" id="GO:0008270">
    <property type="term" value="F:zinc ion binding"/>
    <property type="evidence" value="ECO:0007669"/>
    <property type="project" value="UniProtKB-KW"/>
</dbReference>
<dbReference type="InterPro" id="IPR013087">
    <property type="entry name" value="Znf_C2H2_type"/>
</dbReference>